<evidence type="ECO:0000256" key="1">
    <source>
        <dbReference type="SAM" id="MobiDB-lite"/>
    </source>
</evidence>
<reference evidence="4 5" key="1">
    <citation type="submission" date="2019-05" db="EMBL/GenBank/DDBJ databases">
        <title>Emergence of the Ug99 lineage of the wheat stem rust pathogen through somatic hybridization.</title>
        <authorList>
            <person name="Li F."/>
            <person name="Upadhyaya N.M."/>
            <person name="Sperschneider J."/>
            <person name="Matny O."/>
            <person name="Nguyen-Phuc H."/>
            <person name="Mago R."/>
            <person name="Raley C."/>
            <person name="Miller M.E."/>
            <person name="Silverstein K.A.T."/>
            <person name="Henningsen E."/>
            <person name="Hirsch C.D."/>
            <person name="Visser B."/>
            <person name="Pretorius Z.A."/>
            <person name="Steffenson B.J."/>
            <person name="Schwessinger B."/>
            <person name="Dodds P.N."/>
            <person name="Figueroa M."/>
        </authorList>
    </citation>
    <scope>NUCLEOTIDE SEQUENCE [LARGE SCALE GENOMIC DNA]</scope>
    <source>
        <strain evidence="3">21-0</strain>
        <strain evidence="2 5">Ug99</strain>
    </source>
</reference>
<dbReference type="Proteomes" id="UP000325313">
    <property type="component" value="Unassembled WGS sequence"/>
</dbReference>
<feature type="compositionally biased region" description="Polar residues" evidence="1">
    <location>
        <begin position="184"/>
        <end position="200"/>
    </location>
</feature>
<feature type="region of interest" description="Disordered" evidence="1">
    <location>
        <begin position="184"/>
        <end position="272"/>
    </location>
</feature>
<gene>
    <name evidence="3" type="ORF">PGT21_037247</name>
    <name evidence="2" type="ORF">PGTUg99_019320</name>
</gene>
<evidence type="ECO:0000313" key="2">
    <source>
        <dbReference type="EMBL" id="KAA1114093.1"/>
    </source>
</evidence>
<dbReference type="EMBL" id="VSWC01000001">
    <property type="protein sequence ID" value="KAA1120190.1"/>
    <property type="molecule type" value="Genomic_DNA"/>
</dbReference>
<evidence type="ECO:0000313" key="4">
    <source>
        <dbReference type="Proteomes" id="UP000324748"/>
    </source>
</evidence>
<accession>A0A5B0R413</accession>
<dbReference type="EMBL" id="VDEP01000273">
    <property type="protein sequence ID" value="KAA1114093.1"/>
    <property type="molecule type" value="Genomic_DNA"/>
</dbReference>
<proteinExistence type="predicted"/>
<name>A0A5B0R413_PUCGR</name>
<comment type="caution">
    <text evidence="3">The sequence shown here is derived from an EMBL/GenBank/DDBJ whole genome shotgun (WGS) entry which is preliminary data.</text>
</comment>
<organism evidence="3 4">
    <name type="scientific">Puccinia graminis f. sp. tritici</name>
    <dbReference type="NCBI Taxonomy" id="56615"/>
    <lineage>
        <taxon>Eukaryota</taxon>
        <taxon>Fungi</taxon>
        <taxon>Dikarya</taxon>
        <taxon>Basidiomycota</taxon>
        <taxon>Pucciniomycotina</taxon>
        <taxon>Pucciniomycetes</taxon>
        <taxon>Pucciniales</taxon>
        <taxon>Pucciniaceae</taxon>
        <taxon>Puccinia</taxon>
    </lineage>
</organism>
<evidence type="ECO:0000313" key="5">
    <source>
        <dbReference type="Proteomes" id="UP000325313"/>
    </source>
</evidence>
<dbReference type="AlphaFoldDB" id="A0A5B0R413"/>
<dbReference type="Proteomes" id="UP000324748">
    <property type="component" value="Unassembled WGS sequence"/>
</dbReference>
<sequence length="272" mass="30169">MTVKITKNYRLSRIIELIKIGTYQVSGFTKGKTTQKKPAARPPAKPEVIQVQNRADQTLQFSETMSQRALLQSIPGAAIQLKGIPTNIRCRQFTTIISERLFIKAEKYGIAIDISPQFNQIKGPREFRSTYTSVKFGFTEAVTNRLTNNNRMAKITDRISGGGLTRLSTVKKFNSRTSVASLLQKQPPTLNRIDPSTTKTKIPVPPTHLQTDTTRKSDTPQPPPKGVPNSDLLSFEKMEVQSNSVTKPDINKLPKTPPKIATQPDTKAAPKG</sequence>
<protein>
    <submittedName>
        <fullName evidence="3">Uncharacterized protein</fullName>
    </submittedName>
</protein>
<evidence type="ECO:0000313" key="3">
    <source>
        <dbReference type="EMBL" id="KAA1120190.1"/>
    </source>
</evidence>
<keyword evidence="4" id="KW-1185">Reference proteome</keyword>